<dbReference type="InterPro" id="IPR050260">
    <property type="entry name" value="FAD-bd_OxRdtase"/>
</dbReference>
<dbReference type="AlphaFoldDB" id="A0A1G2KNL0"/>
<sequence>MHKYDYLIVGGGIAGITAAETIREAEPRSTIAVISAEPHVLYSRVMLPSYLKKSIPREKLFLRTIDQFTERRIDLFLETHASFIDTRYKEVGLVNRASIDYQKLLVASGVAVRPWGISAPPEFLYRLQTLDDADRLYAALPALQSPVVIGGSFIALEFLEIFTKNELTPILLVNGPHFFDVFLDADGGALLLKNFEAHGIKVHYNDSVTHVVKKEDMCEVRTRRLQRVSSNALAVGIGVDRAVGFLSGSGIELGACGVKTNEFLETNVAGVFAAGDVAEFYDVISGEHHSIGNWTNAFLQGRRAGLTMVGRKEPFINVSSYSISNFGLQITAVGYCDNQLDAVTRIDPARKQYERFFLRDGVLVGAALINRFQDKNAITKLIERRTNVGEYRDRLADFGFDIGSITAV</sequence>
<dbReference type="InterPro" id="IPR016156">
    <property type="entry name" value="FAD/NAD-linked_Rdtase_dimer_sf"/>
</dbReference>
<evidence type="ECO:0008006" key="8">
    <source>
        <dbReference type="Google" id="ProtNLM"/>
    </source>
</evidence>
<name>A0A1G2KNL0_9BACT</name>
<gene>
    <name evidence="6" type="ORF">A3C07_05195</name>
</gene>
<dbReference type="EMBL" id="MHQI01000001">
    <property type="protein sequence ID" value="OHA00993.1"/>
    <property type="molecule type" value="Genomic_DNA"/>
</dbReference>
<protein>
    <recommendedName>
        <fullName evidence="8">FAD/NAD(P)-binding domain-containing protein</fullName>
    </recommendedName>
</protein>
<dbReference type="SUPFAM" id="SSF51905">
    <property type="entry name" value="FAD/NAD(P)-binding domain"/>
    <property type="match status" value="1"/>
</dbReference>
<evidence type="ECO:0000259" key="4">
    <source>
        <dbReference type="Pfam" id="PF07992"/>
    </source>
</evidence>
<keyword evidence="2" id="KW-0285">Flavoprotein</keyword>
<evidence type="ECO:0000259" key="5">
    <source>
        <dbReference type="Pfam" id="PF14759"/>
    </source>
</evidence>
<evidence type="ECO:0000256" key="1">
    <source>
        <dbReference type="ARBA" id="ARBA00001974"/>
    </source>
</evidence>
<dbReference type="InterPro" id="IPR028202">
    <property type="entry name" value="Reductase_C"/>
</dbReference>
<comment type="caution">
    <text evidence="6">The sequence shown here is derived from an EMBL/GenBank/DDBJ whole genome shotgun (WGS) entry which is preliminary data.</text>
</comment>
<dbReference type="STRING" id="1802270.A3C07_05195"/>
<dbReference type="Proteomes" id="UP000179023">
    <property type="component" value="Unassembled WGS sequence"/>
</dbReference>
<organism evidence="6 7">
    <name type="scientific">Candidatus Sungbacteria bacterium RIFCSPHIGHO2_02_FULL_47_11</name>
    <dbReference type="NCBI Taxonomy" id="1802270"/>
    <lineage>
        <taxon>Bacteria</taxon>
        <taxon>Candidatus Sungiibacteriota</taxon>
    </lineage>
</organism>
<dbReference type="SUPFAM" id="SSF55424">
    <property type="entry name" value="FAD/NAD-linked reductases, dimerisation (C-terminal) domain"/>
    <property type="match status" value="1"/>
</dbReference>
<dbReference type="InterPro" id="IPR036188">
    <property type="entry name" value="FAD/NAD-bd_sf"/>
</dbReference>
<dbReference type="PANTHER" id="PTHR43429">
    <property type="entry name" value="PYRIDINE NUCLEOTIDE-DISULFIDE OXIDOREDUCTASE DOMAIN-CONTAINING"/>
    <property type="match status" value="1"/>
</dbReference>
<dbReference type="Pfam" id="PF07992">
    <property type="entry name" value="Pyr_redox_2"/>
    <property type="match status" value="1"/>
</dbReference>
<evidence type="ECO:0000256" key="3">
    <source>
        <dbReference type="ARBA" id="ARBA00022827"/>
    </source>
</evidence>
<feature type="domain" description="Reductase C-terminal" evidence="5">
    <location>
        <begin position="326"/>
        <end position="402"/>
    </location>
</feature>
<dbReference type="PRINTS" id="PR00368">
    <property type="entry name" value="FADPNR"/>
</dbReference>
<evidence type="ECO:0000313" key="7">
    <source>
        <dbReference type="Proteomes" id="UP000179023"/>
    </source>
</evidence>
<dbReference type="PRINTS" id="PR00469">
    <property type="entry name" value="PNDRDTASEII"/>
</dbReference>
<dbReference type="Pfam" id="PF14759">
    <property type="entry name" value="Reductase_C"/>
    <property type="match status" value="1"/>
</dbReference>
<evidence type="ECO:0000313" key="6">
    <source>
        <dbReference type="EMBL" id="OHA00993.1"/>
    </source>
</evidence>
<feature type="domain" description="FAD/NAD(P)-binding" evidence="4">
    <location>
        <begin position="4"/>
        <end position="301"/>
    </location>
</feature>
<reference evidence="6 7" key="1">
    <citation type="journal article" date="2016" name="Nat. Commun.">
        <title>Thousands of microbial genomes shed light on interconnected biogeochemical processes in an aquifer system.</title>
        <authorList>
            <person name="Anantharaman K."/>
            <person name="Brown C.T."/>
            <person name="Hug L.A."/>
            <person name="Sharon I."/>
            <person name="Castelle C.J."/>
            <person name="Probst A.J."/>
            <person name="Thomas B.C."/>
            <person name="Singh A."/>
            <person name="Wilkins M.J."/>
            <person name="Karaoz U."/>
            <person name="Brodie E.L."/>
            <person name="Williams K.H."/>
            <person name="Hubbard S.S."/>
            <person name="Banfield J.F."/>
        </authorList>
    </citation>
    <scope>NUCLEOTIDE SEQUENCE [LARGE SCALE GENOMIC DNA]</scope>
</reference>
<dbReference type="Gene3D" id="3.50.50.60">
    <property type="entry name" value="FAD/NAD(P)-binding domain"/>
    <property type="match status" value="2"/>
</dbReference>
<comment type="cofactor">
    <cofactor evidence="1">
        <name>FAD</name>
        <dbReference type="ChEBI" id="CHEBI:57692"/>
    </cofactor>
</comment>
<dbReference type="PANTHER" id="PTHR43429:SF3">
    <property type="entry name" value="NITRITE REDUCTASE [NAD(P)H]"/>
    <property type="match status" value="1"/>
</dbReference>
<evidence type="ECO:0000256" key="2">
    <source>
        <dbReference type="ARBA" id="ARBA00022630"/>
    </source>
</evidence>
<keyword evidence="3" id="KW-0274">FAD</keyword>
<proteinExistence type="predicted"/>
<dbReference type="InterPro" id="IPR023753">
    <property type="entry name" value="FAD/NAD-binding_dom"/>
</dbReference>
<accession>A0A1G2KNL0</accession>
<dbReference type="Gene3D" id="3.30.390.30">
    <property type="match status" value="1"/>
</dbReference>
<dbReference type="GO" id="GO:0016491">
    <property type="term" value="F:oxidoreductase activity"/>
    <property type="evidence" value="ECO:0007669"/>
    <property type="project" value="InterPro"/>
</dbReference>